<evidence type="ECO:0000313" key="2">
    <source>
        <dbReference type="EMBL" id="EDN97123.1"/>
    </source>
</evidence>
<dbReference type="EMBL" id="CH476622">
    <property type="protein sequence ID" value="EDN97123.1"/>
    <property type="molecule type" value="Genomic_DNA"/>
</dbReference>
<name>A7E9S1_SCLS1</name>
<dbReference type="RefSeq" id="XP_001597855.1">
    <property type="nucleotide sequence ID" value="XM_001597805.1"/>
</dbReference>
<feature type="compositionally biased region" description="Polar residues" evidence="1">
    <location>
        <begin position="49"/>
        <end position="62"/>
    </location>
</feature>
<sequence length="100" mass="10352">MGDSGLQDDTCNGLPARTDQSIPGSYPGGHPKIQGLNNETAHAERVSVYTENGSARSLQDGNSEGAGGEGSKRNPEALEPTARETPHMYVIVMVGVSGGI</sequence>
<gene>
    <name evidence="2" type="ORF">SS1G_02051</name>
</gene>
<organism evidence="2 3">
    <name type="scientific">Sclerotinia sclerotiorum (strain ATCC 18683 / 1980 / Ss-1)</name>
    <name type="common">White mold</name>
    <name type="synonym">Whetzelinia sclerotiorum</name>
    <dbReference type="NCBI Taxonomy" id="665079"/>
    <lineage>
        <taxon>Eukaryota</taxon>
        <taxon>Fungi</taxon>
        <taxon>Dikarya</taxon>
        <taxon>Ascomycota</taxon>
        <taxon>Pezizomycotina</taxon>
        <taxon>Leotiomycetes</taxon>
        <taxon>Helotiales</taxon>
        <taxon>Sclerotiniaceae</taxon>
        <taxon>Sclerotinia</taxon>
    </lineage>
</organism>
<dbReference type="KEGG" id="ssl:SS1G_02051"/>
<feature type="compositionally biased region" description="Basic and acidic residues" evidence="1">
    <location>
        <begin position="70"/>
        <end position="85"/>
    </location>
</feature>
<evidence type="ECO:0000256" key="1">
    <source>
        <dbReference type="SAM" id="MobiDB-lite"/>
    </source>
</evidence>
<dbReference type="AlphaFoldDB" id="A7E9S1"/>
<proteinExistence type="predicted"/>
<dbReference type="Proteomes" id="UP000001312">
    <property type="component" value="Unassembled WGS sequence"/>
</dbReference>
<dbReference type="GeneID" id="5493497"/>
<reference evidence="3" key="1">
    <citation type="journal article" date="2011" name="PLoS Genet.">
        <title>Genomic analysis of the necrotrophic fungal pathogens Sclerotinia sclerotiorum and Botrytis cinerea.</title>
        <authorList>
            <person name="Amselem J."/>
            <person name="Cuomo C.A."/>
            <person name="van Kan J.A."/>
            <person name="Viaud M."/>
            <person name="Benito E.P."/>
            <person name="Couloux A."/>
            <person name="Coutinho P.M."/>
            <person name="de Vries R.P."/>
            <person name="Dyer P.S."/>
            <person name="Fillinger S."/>
            <person name="Fournier E."/>
            <person name="Gout L."/>
            <person name="Hahn M."/>
            <person name="Kohn L."/>
            <person name="Lapalu N."/>
            <person name="Plummer K.M."/>
            <person name="Pradier J.M."/>
            <person name="Quevillon E."/>
            <person name="Sharon A."/>
            <person name="Simon A."/>
            <person name="ten Have A."/>
            <person name="Tudzynski B."/>
            <person name="Tudzynski P."/>
            <person name="Wincker P."/>
            <person name="Andrew M."/>
            <person name="Anthouard V."/>
            <person name="Beever R.E."/>
            <person name="Beffa R."/>
            <person name="Benoit I."/>
            <person name="Bouzid O."/>
            <person name="Brault B."/>
            <person name="Chen Z."/>
            <person name="Choquer M."/>
            <person name="Collemare J."/>
            <person name="Cotton P."/>
            <person name="Danchin E.G."/>
            <person name="Da Silva C."/>
            <person name="Gautier A."/>
            <person name="Giraud C."/>
            <person name="Giraud T."/>
            <person name="Gonzalez C."/>
            <person name="Grossetete S."/>
            <person name="Guldener U."/>
            <person name="Henrissat B."/>
            <person name="Howlett B.J."/>
            <person name="Kodira C."/>
            <person name="Kretschmer M."/>
            <person name="Lappartient A."/>
            <person name="Leroch M."/>
            <person name="Levis C."/>
            <person name="Mauceli E."/>
            <person name="Neuveglise C."/>
            <person name="Oeser B."/>
            <person name="Pearson M."/>
            <person name="Poulain J."/>
            <person name="Poussereau N."/>
            <person name="Quesneville H."/>
            <person name="Rascle C."/>
            <person name="Schumacher J."/>
            <person name="Segurens B."/>
            <person name="Sexton A."/>
            <person name="Silva E."/>
            <person name="Sirven C."/>
            <person name="Soanes D.M."/>
            <person name="Talbot N.J."/>
            <person name="Templeton M."/>
            <person name="Yandava C."/>
            <person name="Yarden O."/>
            <person name="Zeng Q."/>
            <person name="Rollins J.A."/>
            <person name="Lebrun M.H."/>
            <person name="Dickman M."/>
        </authorList>
    </citation>
    <scope>NUCLEOTIDE SEQUENCE [LARGE SCALE GENOMIC DNA]</scope>
    <source>
        <strain evidence="3">ATCC 18683 / 1980 / Ss-1</strain>
    </source>
</reference>
<protein>
    <submittedName>
        <fullName evidence="2">Uncharacterized protein</fullName>
    </submittedName>
</protein>
<dbReference type="InParanoid" id="A7E9S1"/>
<feature type="region of interest" description="Disordered" evidence="1">
    <location>
        <begin position="1"/>
        <end position="85"/>
    </location>
</feature>
<keyword evidence="3" id="KW-1185">Reference proteome</keyword>
<dbReference type="HOGENOM" id="CLU_2307743_0_0_1"/>
<evidence type="ECO:0000313" key="3">
    <source>
        <dbReference type="Proteomes" id="UP000001312"/>
    </source>
</evidence>
<accession>A7E9S1</accession>